<evidence type="ECO:0000256" key="6">
    <source>
        <dbReference type="ARBA" id="ARBA00049157"/>
    </source>
</evidence>
<dbReference type="InterPro" id="IPR001754">
    <property type="entry name" value="OMPdeCOase_dom"/>
</dbReference>
<evidence type="ECO:0000259" key="9">
    <source>
        <dbReference type="SMART" id="SM00934"/>
    </source>
</evidence>
<keyword evidence="4 7" id="KW-0665">Pyrimidine biosynthesis</keyword>
<reference evidence="10 11" key="1">
    <citation type="submission" date="2020-01" db="EMBL/GenBank/DDBJ databases">
        <title>Vast differences in strain-level diversity in the gut microbiota of two closely related honey bee species.</title>
        <authorList>
            <person name="Ellegaard K.M."/>
            <person name="Suenami S."/>
            <person name="Miyazaki R."/>
            <person name="Engel P."/>
        </authorList>
    </citation>
    <scope>NUCLEOTIDE SEQUENCE [LARGE SCALE GENOMIC DNA]</scope>
    <source>
        <strain evidence="10 11">ESL0416</strain>
    </source>
</reference>
<organism evidence="10 11">
    <name type="scientific">Lactobacillus panisapium</name>
    <dbReference type="NCBI Taxonomy" id="2012495"/>
    <lineage>
        <taxon>Bacteria</taxon>
        <taxon>Bacillati</taxon>
        <taxon>Bacillota</taxon>
        <taxon>Bacilli</taxon>
        <taxon>Lactobacillales</taxon>
        <taxon>Lactobacillaceae</taxon>
        <taxon>Lactobacillus</taxon>
    </lineage>
</organism>
<dbReference type="HAMAP" id="MF_01200_B">
    <property type="entry name" value="OMPdecase_type1_B"/>
    <property type="match status" value="1"/>
</dbReference>
<dbReference type="GO" id="GO:0004590">
    <property type="term" value="F:orotidine-5'-phosphate decarboxylase activity"/>
    <property type="evidence" value="ECO:0007669"/>
    <property type="project" value="UniProtKB-EC"/>
</dbReference>
<keyword evidence="11" id="KW-1185">Reference proteome</keyword>
<dbReference type="PANTHER" id="PTHR32119">
    <property type="entry name" value="OROTIDINE 5'-PHOSPHATE DECARBOXYLASE"/>
    <property type="match status" value="1"/>
</dbReference>
<dbReference type="InterPro" id="IPR018089">
    <property type="entry name" value="OMPdecase_AS"/>
</dbReference>
<dbReference type="Pfam" id="PF00215">
    <property type="entry name" value="OMPdecase"/>
    <property type="match status" value="1"/>
</dbReference>
<feature type="binding site" evidence="7">
    <location>
        <position position="185"/>
    </location>
    <ligand>
        <name>substrate</name>
    </ligand>
</feature>
<dbReference type="InterPro" id="IPR014732">
    <property type="entry name" value="OMPdecase"/>
</dbReference>
<evidence type="ECO:0000313" key="10">
    <source>
        <dbReference type="EMBL" id="QYN53110.1"/>
    </source>
</evidence>
<proteinExistence type="inferred from homology"/>
<dbReference type="RefSeq" id="WP_220219906.1">
    <property type="nucleotide sequence ID" value="NZ_CP048268.1"/>
</dbReference>
<evidence type="ECO:0000256" key="5">
    <source>
        <dbReference type="ARBA" id="ARBA00023239"/>
    </source>
</evidence>
<protein>
    <recommendedName>
        <fullName evidence="7">Orotidine 5'-phosphate decarboxylase</fullName>
        <ecNumber evidence="7">4.1.1.23</ecNumber>
    </recommendedName>
    <alternativeName>
        <fullName evidence="7">OMP decarboxylase</fullName>
        <shortName evidence="7">OMPDCase</shortName>
        <shortName evidence="7">OMPdecase</shortName>
    </alternativeName>
</protein>
<feature type="domain" description="Orotidine 5'-phosphate decarboxylase" evidence="9">
    <location>
        <begin position="4"/>
        <end position="230"/>
    </location>
</feature>
<dbReference type="CDD" id="cd04725">
    <property type="entry name" value="OMP_decarboxylase_like"/>
    <property type="match status" value="1"/>
</dbReference>
<evidence type="ECO:0000313" key="11">
    <source>
        <dbReference type="Proteomes" id="UP000826550"/>
    </source>
</evidence>
<feature type="binding site" evidence="7">
    <location>
        <position position="194"/>
    </location>
    <ligand>
        <name>substrate</name>
    </ligand>
</feature>
<comment type="similarity">
    <text evidence="7">Belongs to the OMP decarboxylase family. Type 1 subfamily.</text>
</comment>
<dbReference type="EMBL" id="CP048268">
    <property type="protein sequence ID" value="QYN53110.1"/>
    <property type="molecule type" value="Genomic_DNA"/>
</dbReference>
<dbReference type="InterPro" id="IPR013785">
    <property type="entry name" value="Aldolase_TIM"/>
</dbReference>
<dbReference type="PROSITE" id="PS00156">
    <property type="entry name" value="OMPDECASE"/>
    <property type="match status" value="1"/>
</dbReference>
<comment type="pathway">
    <text evidence="2 7 8">Pyrimidine metabolism; UMP biosynthesis via de novo pathway; UMP from orotate: step 2/2.</text>
</comment>
<dbReference type="NCBIfam" id="TIGR01740">
    <property type="entry name" value="pyrF"/>
    <property type="match status" value="1"/>
</dbReference>
<feature type="binding site" evidence="7">
    <location>
        <position position="123"/>
    </location>
    <ligand>
        <name>substrate</name>
    </ligand>
</feature>
<dbReference type="Gene3D" id="3.20.20.70">
    <property type="entry name" value="Aldolase class I"/>
    <property type="match status" value="1"/>
</dbReference>
<sequence length="235" mass="25478">MKKAVFVALDYDNLSDVQQLLKQLGAPKETYLKVGMELFYHSGSEFVSELVQKGYHIFLDLKLHDIPNTVYGAAKQLARLGIDCTTIHALGGSAMIAAAKKGLIEGTKAGKEVPKLLAVTELTSISDQILADEQNCSLPMTKQVVSLAKTAKISGADGVICSPLEVSNLRSQVGEDFLYVTPGIRLAENQNGDQKRVATPQKAKEYGSSAIVVGRPITQAQEPAIVYERIKKEFN</sequence>
<dbReference type="InterPro" id="IPR047596">
    <property type="entry name" value="OMPdecase_bac"/>
</dbReference>
<feature type="binding site" evidence="7">
    <location>
        <position position="214"/>
    </location>
    <ligand>
        <name>substrate</name>
    </ligand>
</feature>
<dbReference type="Proteomes" id="UP000826550">
    <property type="component" value="Chromosome"/>
</dbReference>
<evidence type="ECO:0000256" key="3">
    <source>
        <dbReference type="ARBA" id="ARBA00022793"/>
    </source>
</evidence>
<evidence type="ECO:0000256" key="2">
    <source>
        <dbReference type="ARBA" id="ARBA00004861"/>
    </source>
</evidence>
<comment type="function">
    <text evidence="1 7">Catalyzes the decarboxylation of orotidine 5'-monophosphate (OMP) to uridine 5'-monophosphate (UMP).</text>
</comment>
<dbReference type="NCBIfam" id="NF001273">
    <property type="entry name" value="PRK00230.1"/>
    <property type="match status" value="1"/>
</dbReference>
<dbReference type="SUPFAM" id="SSF51366">
    <property type="entry name" value="Ribulose-phoshate binding barrel"/>
    <property type="match status" value="1"/>
</dbReference>
<feature type="binding site" evidence="7">
    <location>
        <position position="33"/>
    </location>
    <ligand>
        <name>substrate</name>
    </ligand>
</feature>
<gene>
    <name evidence="7 10" type="primary">pyrF</name>
    <name evidence="10" type="ORF">GYM71_06605</name>
</gene>
<feature type="binding site" evidence="7">
    <location>
        <begin position="60"/>
        <end position="69"/>
    </location>
    <ligand>
        <name>substrate</name>
    </ligand>
</feature>
<keyword evidence="3 7" id="KW-0210">Decarboxylase</keyword>
<dbReference type="PANTHER" id="PTHR32119:SF2">
    <property type="entry name" value="OROTIDINE 5'-PHOSPHATE DECARBOXYLASE"/>
    <property type="match status" value="1"/>
</dbReference>
<comment type="subunit">
    <text evidence="7">Homodimer.</text>
</comment>
<keyword evidence="5 7" id="KW-0456">Lyase</keyword>
<comment type="catalytic activity">
    <reaction evidence="6 7 8">
        <text>orotidine 5'-phosphate + H(+) = UMP + CO2</text>
        <dbReference type="Rhea" id="RHEA:11596"/>
        <dbReference type="ChEBI" id="CHEBI:15378"/>
        <dbReference type="ChEBI" id="CHEBI:16526"/>
        <dbReference type="ChEBI" id="CHEBI:57538"/>
        <dbReference type="ChEBI" id="CHEBI:57865"/>
        <dbReference type="EC" id="4.1.1.23"/>
    </reaction>
</comment>
<feature type="binding site" evidence="7">
    <location>
        <position position="10"/>
    </location>
    <ligand>
        <name>substrate</name>
    </ligand>
</feature>
<name>A0ABX8W5R4_9LACO</name>
<evidence type="ECO:0000256" key="7">
    <source>
        <dbReference type="HAMAP-Rule" id="MF_01200"/>
    </source>
</evidence>
<accession>A0ABX8W5R4</accession>
<feature type="active site" description="Proton donor" evidence="7">
    <location>
        <position position="62"/>
    </location>
</feature>
<dbReference type="InterPro" id="IPR011060">
    <property type="entry name" value="RibuloseP-bd_barrel"/>
</dbReference>
<feature type="binding site" evidence="7">
    <location>
        <position position="215"/>
    </location>
    <ligand>
        <name>substrate</name>
    </ligand>
</feature>
<evidence type="ECO:0000256" key="1">
    <source>
        <dbReference type="ARBA" id="ARBA00002356"/>
    </source>
</evidence>
<dbReference type="SMART" id="SM00934">
    <property type="entry name" value="OMPdecase"/>
    <property type="match status" value="1"/>
</dbReference>
<dbReference type="EC" id="4.1.1.23" evidence="7"/>
<evidence type="ECO:0000256" key="8">
    <source>
        <dbReference type="RuleBase" id="RU000512"/>
    </source>
</evidence>
<evidence type="ECO:0000256" key="4">
    <source>
        <dbReference type="ARBA" id="ARBA00022975"/>
    </source>
</evidence>